<dbReference type="PANTHER" id="PTHR19964">
    <property type="entry name" value="MULTIPLE PDZ DOMAIN PROTEIN"/>
    <property type="match status" value="1"/>
</dbReference>
<dbReference type="PANTHER" id="PTHR19964:SF92">
    <property type="entry name" value="PATJ HOMOLOG"/>
    <property type="match status" value="1"/>
</dbReference>
<dbReference type="SUPFAM" id="SSF50156">
    <property type="entry name" value="PDZ domain-like"/>
    <property type="match status" value="2"/>
</dbReference>
<protein>
    <submittedName>
        <fullName evidence="3">Patj</fullName>
    </submittedName>
</protein>
<evidence type="ECO:0000259" key="2">
    <source>
        <dbReference type="PROSITE" id="PS50106"/>
    </source>
</evidence>
<keyword evidence="1" id="KW-0472">Membrane</keyword>
<sequence length="389" mass="42566">FNTKNALVQVIELSKPFKDMKFGVNWSYSDHIVGHGLVVSGITVGSNADLDGRLQRGDKIILANSLNLAKMSGKAGSAALMKELQTTLHVRLVVARSIRNDAYILPSNVVAEGEDLDKYLVDERKFNTENALVQVIELSKPFQDMKFGFSTYCSEYIVGLIVSDITLGSVADLGGLQRGDKIILVNSLNIAKMSGKEGAAAVKNEAETNVHIRLVVARPIRNDAYILPRTMEIWDIFGFFLGQLLASAITVLLISMNESRGGNSNQNDPDNISLQKRPLQRSLPPERPFQPLSPAKIRPLNNFGMSTNKINAQLAQFNTDNALVQTIELSKPVVEVKFGVAASTSQYHVGLRVDRIEPGSSIKLDGRLQLGSLLKPRSALLPLVNYVAD</sequence>
<gene>
    <name evidence="3" type="ORF">Fcan01_25635</name>
</gene>
<comment type="caution">
    <text evidence="3">The sequence shown here is derived from an EMBL/GenBank/DDBJ whole genome shotgun (WGS) entry which is preliminary data.</text>
</comment>
<feature type="domain" description="PDZ" evidence="2">
    <location>
        <begin position="10"/>
        <end position="72"/>
    </location>
</feature>
<dbReference type="STRING" id="158441.A0A226D3T9"/>
<reference evidence="3 4" key="1">
    <citation type="submission" date="2015-12" db="EMBL/GenBank/DDBJ databases">
        <title>The genome of Folsomia candida.</title>
        <authorList>
            <person name="Faddeeva A."/>
            <person name="Derks M.F."/>
            <person name="Anvar Y."/>
            <person name="Smit S."/>
            <person name="Van Straalen N."/>
            <person name="Roelofs D."/>
        </authorList>
    </citation>
    <scope>NUCLEOTIDE SEQUENCE [LARGE SCALE GENOMIC DNA]</scope>
    <source>
        <strain evidence="3 4">VU population</strain>
        <tissue evidence="3">Whole body</tissue>
    </source>
</reference>
<keyword evidence="4" id="KW-1185">Reference proteome</keyword>
<dbReference type="InterPro" id="IPR051342">
    <property type="entry name" value="PDZ_scaffold"/>
</dbReference>
<feature type="domain" description="PDZ" evidence="2">
    <location>
        <begin position="135"/>
        <end position="204"/>
    </location>
</feature>
<keyword evidence="1" id="KW-1133">Transmembrane helix</keyword>
<evidence type="ECO:0000313" key="4">
    <source>
        <dbReference type="Proteomes" id="UP000198287"/>
    </source>
</evidence>
<dbReference type="OrthoDB" id="6022242at2759"/>
<evidence type="ECO:0000313" key="3">
    <source>
        <dbReference type="EMBL" id="OXA39524.1"/>
    </source>
</evidence>
<dbReference type="InterPro" id="IPR001478">
    <property type="entry name" value="PDZ"/>
</dbReference>
<proteinExistence type="predicted"/>
<dbReference type="PROSITE" id="PS50106">
    <property type="entry name" value="PDZ"/>
    <property type="match status" value="2"/>
</dbReference>
<dbReference type="Proteomes" id="UP000198287">
    <property type="component" value="Unassembled WGS sequence"/>
</dbReference>
<dbReference type="InterPro" id="IPR036034">
    <property type="entry name" value="PDZ_sf"/>
</dbReference>
<name>A0A226D3T9_FOLCA</name>
<feature type="transmembrane region" description="Helical" evidence="1">
    <location>
        <begin position="233"/>
        <end position="254"/>
    </location>
</feature>
<organism evidence="3 4">
    <name type="scientific">Folsomia candida</name>
    <name type="common">Springtail</name>
    <dbReference type="NCBI Taxonomy" id="158441"/>
    <lineage>
        <taxon>Eukaryota</taxon>
        <taxon>Metazoa</taxon>
        <taxon>Ecdysozoa</taxon>
        <taxon>Arthropoda</taxon>
        <taxon>Hexapoda</taxon>
        <taxon>Collembola</taxon>
        <taxon>Entomobryomorpha</taxon>
        <taxon>Isotomoidea</taxon>
        <taxon>Isotomidae</taxon>
        <taxon>Proisotominae</taxon>
        <taxon>Folsomia</taxon>
    </lineage>
</organism>
<dbReference type="EMBL" id="LNIX01000038">
    <property type="protein sequence ID" value="OXA39524.1"/>
    <property type="molecule type" value="Genomic_DNA"/>
</dbReference>
<feature type="non-terminal residue" evidence="3">
    <location>
        <position position="1"/>
    </location>
</feature>
<dbReference type="AlphaFoldDB" id="A0A226D3T9"/>
<evidence type="ECO:0000256" key="1">
    <source>
        <dbReference type="SAM" id="Phobius"/>
    </source>
</evidence>
<keyword evidence="1" id="KW-0812">Transmembrane</keyword>
<accession>A0A226D3T9</accession>
<dbReference type="SMART" id="SM00228">
    <property type="entry name" value="PDZ"/>
    <property type="match status" value="2"/>
</dbReference>
<dbReference type="Pfam" id="PF00595">
    <property type="entry name" value="PDZ"/>
    <property type="match status" value="1"/>
</dbReference>
<dbReference type="Gene3D" id="2.30.42.10">
    <property type="match status" value="2"/>
</dbReference>